<name>A0ACC0ADY1_CATRO</name>
<dbReference type="EMBL" id="CM044706">
    <property type="protein sequence ID" value="KAI5659143.1"/>
    <property type="molecule type" value="Genomic_DNA"/>
</dbReference>
<protein>
    <submittedName>
        <fullName evidence="1">Uncharacterized protein</fullName>
    </submittedName>
</protein>
<organism evidence="1 2">
    <name type="scientific">Catharanthus roseus</name>
    <name type="common">Madagascar periwinkle</name>
    <name type="synonym">Vinca rosea</name>
    <dbReference type="NCBI Taxonomy" id="4058"/>
    <lineage>
        <taxon>Eukaryota</taxon>
        <taxon>Viridiplantae</taxon>
        <taxon>Streptophyta</taxon>
        <taxon>Embryophyta</taxon>
        <taxon>Tracheophyta</taxon>
        <taxon>Spermatophyta</taxon>
        <taxon>Magnoliopsida</taxon>
        <taxon>eudicotyledons</taxon>
        <taxon>Gunneridae</taxon>
        <taxon>Pentapetalae</taxon>
        <taxon>asterids</taxon>
        <taxon>lamiids</taxon>
        <taxon>Gentianales</taxon>
        <taxon>Apocynaceae</taxon>
        <taxon>Rauvolfioideae</taxon>
        <taxon>Vinceae</taxon>
        <taxon>Catharanthinae</taxon>
        <taxon>Catharanthus</taxon>
    </lineage>
</organism>
<evidence type="ECO:0000313" key="1">
    <source>
        <dbReference type="EMBL" id="KAI5659143.1"/>
    </source>
</evidence>
<gene>
    <name evidence="1" type="ORF">M9H77_27936</name>
</gene>
<accession>A0ACC0ADY1</accession>
<reference evidence="2" key="1">
    <citation type="journal article" date="2023" name="Nat. Plants">
        <title>Single-cell RNA sequencing provides a high-resolution roadmap for understanding the multicellular compartmentation of specialized metabolism.</title>
        <authorList>
            <person name="Sun S."/>
            <person name="Shen X."/>
            <person name="Li Y."/>
            <person name="Li Y."/>
            <person name="Wang S."/>
            <person name="Li R."/>
            <person name="Zhang H."/>
            <person name="Shen G."/>
            <person name="Guo B."/>
            <person name="Wei J."/>
            <person name="Xu J."/>
            <person name="St-Pierre B."/>
            <person name="Chen S."/>
            <person name="Sun C."/>
        </authorList>
    </citation>
    <scope>NUCLEOTIDE SEQUENCE [LARGE SCALE GENOMIC DNA]</scope>
</reference>
<comment type="caution">
    <text evidence="1">The sequence shown here is derived from an EMBL/GenBank/DDBJ whole genome shotgun (WGS) entry which is preliminary data.</text>
</comment>
<evidence type="ECO:0000313" key="2">
    <source>
        <dbReference type="Proteomes" id="UP001060085"/>
    </source>
</evidence>
<sequence>MEEDHSWMYRRTVHGVMGITSEFQLCMKRFHTQQRGYGSLTYNCGVWVKGDYHGVLNEIIEIHEKYKLVEVHIKKKYARGYDPLILSSQAEQVTCVPYPTPKRQKNVPLVDVPFQEDFDIDETSRIDVDVQDIGILIHELDKLELVDIRRKSSIVDKDENNEDEKEVEWESNKKEEEEEFESESDSET</sequence>
<dbReference type="Proteomes" id="UP001060085">
    <property type="component" value="Linkage Group LG06"/>
</dbReference>
<keyword evidence="2" id="KW-1185">Reference proteome</keyword>
<proteinExistence type="predicted"/>